<comment type="cofactor">
    <cofactor evidence="1 8">
        <name>Fe cation</name>
        <dbReference type="ChEBI" id="CHEBI:24875"/>
    </cofactor>
</comment>
<evidence type="ECO:0000259" key="11">
    <source>
        <dbReference type="PROSITE" id="PS51393"/>
    </source>
</evidence>
<gene>
    <name evidence="12" type="ORF">WMY93_033105</name>
</gene>
<dbReference type="Pfam" id="PF00305">
    <property type="entry name" value="Lipoxygenase"/>
    <property type="match status" value="1"/>
</dbReference>
<evidence type="ECO:0000313" key="13">
    <source>
        <dbReference type="Proteomes" id="UP001460270"/>
    </source>
</evidence>
<evidence type="ECO:0000256" key="5">
    <source>
        <dbReference type="ARBA" id="ARBA00023004"/>
    </source>
</evidence>
<feature type="compositionally biased region" description="Basic and acidic residues" evidence="9">
    <location>
        <begin position="404"/>
        <end position="418"/>
    </location>
</feature>
<comment type="similarity">
    <text evidence="8">Belongs to the lipoxygenase family.</text>
</comment>
<dbReference type="PANTHER" id="PTHR11771">
    <property type="entry name" value="LIPOXYGENASE"/>
    <property type="match status" value="1"/>
</dbReference>
<dbReference type="Gene3D" id="2.60.60.20">
    <property type="entry name" value="PLAT/LH2 domain"/>
    <property type="match status" value="1"/>
</dbReference>
<evidence type="ECO:0008006" key="14">
    <source>
        <dbReference type="Google" id="ProtNLM"/>
    </source>
</evidence>
<dbReference type="InterPro" id="IPR036392">
    <property type="entry name" value="PLAT/LH2_dom_sf"/>
</dbReference>
<dbReference type="InterPro" id="IPR036226">
    <property type="entry name" value="LipOase_C_sf"/>
</dbReference>
<evidence type="ECO:0000256" key="4">
    <source>
        <dbReference type="ARBA" id="ARBA00023002"/>
    </source>
</evidence>
<evidence type="ECO:0000256" key="7">
    <source>
        <dbReference type="PROSITE-ProRule" id="PRU00152"/>
    </source>
</evidence>
<dbReference type="PROSITE" id="PS00711">
    <property type="entry name" value="LIPOXYGENASE_1"/>
    <property type="match status" value="1"/>
</dbReference>
<keyword evidence="2 8" id="KW-0479">Metal-binding</keyword>
<evidence type="ECO:0000256" key="9">
    <source>
        <dbReference type="SAM" id="MobiDB-lite"/>
    </source>
</evidence>
<dbReference type="SUPFAM" id="SSF49723">
    <property type="entry name" value="Lipase/lipooxygenase domain (PLAT/LH2 domain)"/>
    <property type="match status" value="1"/>
</dbReference>
<accession>A0AAW0MUS5</accession>
<keyword evidence="5 8" id="KW-0408">Iron</keyword>
<dbReference type="SUPFAM" id="SSF48484">
    <property type="entry name" value="Lipoxigenase"/>
    <property type="match status" value="1"/>
</dbReference>
<comment type="caution">
    <text evidence="12">The sequence shown here is derived from an EMBL/GenBank/DDBJ whole genome shotgun (WGS) entry which is preliminary data.</text>
</comment>
<dbReference type="EMBL" id="JBBPFD010000125">
    <property type="protein sequence ID" value="KAK7880222.1"/>
    <property type="molecule type" value="Genomic_DNA"/>
</dbReference>
<dbReference type="GO" id="GO:0016702">
    <property type="term" value="F:oxidoreductase activity, acting on single donors with incorporation of molecular oxygen, incorporation of two atoms of oxygen"/>
    <property type="evidence" value="ECO:0007669"/>
    <property type="project" value="InterPro"/>
</dbReference>
<sequence>MWFHWGSNPGPSACKADVITATLWNQLPTNVTSAAFKPTTVQWAESVECGRSLERVGGVWRVWAWSGLHSVWRVGGVRGVWAESGECGRRLESVGVARAAQCLESGRSQGGVRGEWAWSGGSVGVAELHSRLWLSLIGSEGETPPTCVTHGDQRLLPGSSCSVSIPAASPLGSVLLIRLRLEPLVGFPDLNWHCERAELRLLEGAELQQQEGAEPQVFHCHRWICSSDGDVEIRSEQLVLAADETQEKLKLHRIREIQLKRGQVQVRLLFLIHINSFNLTVVLSSSCIGSGVCFSFVFVEGAPHCLDINIWSWSWSESGLGLSSQVNLQYLRGFLRPSRVMVQFSELSDSFDLNSHGPAQRTFYAQTHRAASCSTERRSPLSGLSLERPYVPRQSLSLPPPVKRTHETEPEPDADRTSDQPAADPRTLNPVFLPSDSSDWLMAKLWLRLADFQVHQLDSHFLRTHMMSELCAVATVRNLPSVHPLHQLLMSHLQTSLQINFQARTILLNSGGVFDKAIGCGLDALPLVLSRSASRLRFRSLCVPLDLEERGLSDLPRGTYGSDALRVWSALLRFVIGWLDLCYRGDEDVQRDSELQTWVRDIYDHGFPPESGFPQRFQTKAELAEFVTVVIFSCSALHAAVNFSQVKPHDRKGPNTKVF</sequence>
<evidence type="ECO:0000256" key="1">
    <source>
        <dbReference type="ARBA" id="ARBA00001962"/>
    </source>
</evidence>
<dbReference type="GO" id="GO:0046872">
    <property type="term" value="F:metal ion binding"/>
    <property type="evidence" value="ECO:0007669"/>
    <property type="project" value="UniProtKB-KW"/>
</dbReference>
<evidence type="ECO:0000256" key="6">
    <source>
        <dbReference type="ARBA" id="ARBA00023098"/>
    </source>
</evidence>
<evidence type="ECO:0000256" key="8">
    <source>
        <dbReference type="RuleBase" id="RU003974"/>
    </source>
</evidence>
<organism evidence="12 13">
    <name type="scientific">Mugilogobius chulae</name>
    <name type="common">yellowstripe goby</name>
    <dbReference type="NCBI Taxonomy" id="88201"/>
    <lineage>
        <taxon>Eukaryota</taxon>
        <taxon>Metazoa</taxon>
        <taxon>Chordata</taxon>
        <taxon>Craniata</taxon>
        <taxon>Vertebrata</taxon>
        <taxon>Euteleostomi</taxon>
        <taxon>Actinopterygii</taxon>
        <taxon>Neopterygii</taxon>
        <taxon>Teleostei</taxon>
        <taxon>Neoteleostei</taxon>
        <taxon>Acanthomorphata</taxon>
        <taxon>Gobiaria</taxon>
        <taxon>Gobiiformes</taxon>
        <taxon>Gobioidei</taxon>
        <taxon>Gobiidae</taxon>
        <taxon>Gobionellinae</taxon>
        <taxon>Mugilogobius</taxon>
    </lineage>
</organism>
<dbReference type="InterPro" id="IPR000907">
    <property type="entry name" value="LipOase"/>
</dbReference>
<evidence type="ECO:0000256" key="2">
    <source>
        <dbReference type="ARBA" id="ARBA00022723"/>
    </source>
</evidence>
<keyword evidence="6" id="KW-0443">Lipid metabolism</keyword>
<dbReference type="PROSITE" id="PS51393">
    <property type="entry name" value="LIPOXYGENASE_3"/>
    <property type="match status" value="1"/>
</dbReference>
<dbReference type="AlphaFoldDB" id="A0AAW0MUS5"/>
<keyword evidence="3 8" id="KW-0223">Dioxygenase</keyword>
<feature type="region of interest" description="Disordered" evidence="9">
    <location>
        <begin position="392"/>
        <end position="429"/>
    </location>
</feature>
<dbReference type="PROSITE" id="PS50095">
    <property type="entry name" value="PLAT"/>
    <property type="match status" value="1"/>
</dbReference>
<keyword evidence="13" id="KW-1185">Reference proteome</keyword>
<feature type="domain" description="PLAT" evidence="10">
    <location>
        <begin position="112"/>
        <end position="238"/>
    </location>
</feature>
<evidence type="ECO:0000313" key="12">
    <source>
        <dbReference type="EMBL" id="KAK7880222.1"/>
    </source>
</evidence>
<dbReference type="Gene3D" id="1.20.245.10">
    <property type="entry name" value="Lipoxygenase-1, Domain 5"/>
    <property type="match status" value="1"/>
</dbReference>
<protein>
    <recommendedName>
        <fullName evidence="14">Lipoxygenase domain-containing protein</fullName>
    </recommendedName>
</protein>
<dbReference type="InterPro" id="IPR013819">
    <property type="entry name" value="LipOase_C"/>
</dbReference>
<dbReference type="GO" id="GO:0034440">
    <property type="term" value="P:lipid oxidation"/>
    <property type="evidence" value="ECO:0007669"/>
    <property type="project" value="InterPro"/>
</dbReference>
<evidence type="ECO:0000259" key="10">
    <source>
        <dbReference type="PROSITE" id="PS50095"/>
    </source>
</evidence>
<dbReference type="InterPro" id="IPR020833">
    <property type="entry name" value="LipOase_Fe_BS"/>
</dbReference>
<reference evidence="13" key="1">
    <citation type="submission" date="2024-04" db="EMBL/GenBank/DDBJ databases">
        <title>Salinicola lusitanus LLJ914,a marine bacterium isolated from the Okinawa Trough.</title>
        <authorList>
            <person name="Li J."/>
        </authorList>
    </citation>
    <scope>NUCLEOTIDE SEQUENCE [LARGE SCALE GENOMIC DNA]</scope>
</reference>
<dbReference type="InterPro" id="IPR001024">
    <property type="entry name" value="PLAT/LH2_dom"/>
</dbReference>
<comment type="caution">
    <text evidence="7">Lacks conserved residue(s) required for the propagation of feature annotation.</text>
</comment>
<dbReference type="Proteomes" id="UP001460270">
    <property type="component" value="Unassembled WGS sequence"/>
</dbReference>
<proteinExistence type="inferred from homology"/>
<feature type="domain" description="Lipoxygenase" evidence="11">
    <location>
        <begin position="412"/>
        <end position="659"/>
    </location>
</feature>
<name>A0AAW0MUS5_9GOBI</name>
<dbReference type="PRINTS" id="PR00087">
    <property type="entry name" value="LIPOXYGENASE"/>
</dbReference>
<keyword evidence="4 8" id="KW-0560">Oxidoreductase</keyword>
<evidence type="ECO:0000256" key="3">
    <source>
        <dbReference type="ARBA" id="ARBA00022964"/>
    </source>
</evidence>